<proteinExistence type="predicted"/>
<evidence type="ECO:0000256" key="1">
    <source>
        <dbReference type="SAM" id="MobiDB-lite"/>
    </source>
</evidence>
<dbReference type="GeneID" id="25560487"/>
<dbReference type="EMBL" id="GL349435">
    <property type="protein sequence ID" value="KNC50533.1"/>
    <property type="molecule type" value="Genomic_DNA"/>
</dbReference>
<name>A0A0L0DGS6_THETB</name>
<accession>A0A0L0DGS6</accession>
<gene>
    <name evidence="2" type="ORF">AMSG_00695</name>
</gene>
<reference evidence="2 3" key="1">
    <citation type="submission" date="2010-05" db="EMBL/GenBank/DDBJ databases">
        <title>The Genome Sequence of Thecamonas trahens ATCC 50062.</title>
        <authorList>
            <consortium name="The Broad Institute Genome Sequencing Platform"/>
            <person name="Russ C."/>
            <person name="Cuomo C."/>
            <person name="Shea T."/>
            <person name="Young S.K."/>
            <person name="Zeng Q."/>
            <person name="Koehrsen M."/>
            <person name="Haas B."/>
            <person name="Borodovsky M."/>
            <person name="Guigo R."/>
            <person name="Alvarado L."/>
            <person name="Berlin A."/>
            <person name="Bochicchio J."/>
            <person name="Borenstein D."/>
            <person name="Chapman S."/>
            <person name="Chen Z."/>
            <person name="Freedman E."/>
            <person name="Gellesch M."/>
            <person name="Goldberg J."/>
            <person name="Griggs A."/>
            <person name="Gujja S."/>
            <person name="Heilman E."/>
            <person name="Heiman D."/>
            <person name="Hepburn T."/>
            <person name="Howarth C."/>
            <person name="Jen D."/>
            <person name="Larson L."/>
            <person name="Mehta T."/>
            <person name="Park D."/>
            <person name="Pearson M."/>
            <person name="Roberts A."/>
            <person name="Saif S."/>
            <person name="Shenoy N."/>
            <person name="Sisk P."/>
            <person name="Stolte C."/>
            <person name="Sykes S."/>
            <person name="Thomson T."/>
            <person name="Walk T."/>
            <person name="White J."/>
            <person name="Yandava C."/>
            <person name="Burger G."/>
            <person name="Gray M.W."/>
            <person name="Holland P.W.H."/>
            <person name="King N."/>
            <person name="Lang F.B.F."/>
            <person name="Roger A.J."/>
            <person name="Ruiz-Trillo I."/>
            <person name="Lander E."/>
            <person name="Nusbaum C."/>
        </authorList>
    </citation>
    <scope>NUCLEOTIDE SEQUENCE [LARGE SCALE GENOMIC DNA]</scope>
    <source>
        <strain evidence="2 3">ATCC 50062</strain>
    </source>
</reference>
<sequence>MTTRAFPLVLDLGERSGTRRTADLEEETWEALTALRTTGVRRKPVALSVVPSPPKRTRKMSARDRSVSYGAHVDAVRRRRRRSLVAAERVLVVAGEDGGDAAEQTQQNSGRRKPVPPMLGKGADGPGWLGTSFAAFDSSTFRTWQGSRQKRRKSQLSSEGRRKVADAVEARDRGLAALKKLREEVEERQALQEATVRGTETLVYSLRSSVKPDFPPHVLERVDRGQQHVLYFDPAHDGPWYGQRCKDVAREVANKHRQTRSARHAQRRLREAMRKASEERRSAYEREVEHRVAMRSASRRALHPLGNADDDVKEQSFGGKHLYVAMPPDKALGSAKSSLRLRRERVMRSEYSGHVALVELPLETRLGSGSQVTDVPPTPALDKLESSVVEEMAHLTSELVLTNEGSGLVRITKLGRQAHRRAAREIEEAKQRRRELDALVPESSVLPANFKATYGMQSYSYGDIGMEANADGVFSVVAYRKSDLPYGMPLPTGYRDRLRQYASHAADIEVRNLDDEYAASALAAARQLTAKPEPSLVE</sequence>
<dbReference type="RefSeq" id="XP_013762425.1">
    <property type="nucleotide sequence ID" value="XM_013906971.1"/>
</dbReference>
<protein>
    <submittedName>
        <fullName evidence="2">Uncharacterized protein</fullName>
    </submittedName>
</protein>
<dbReference type="AlphaFoldDB" id="A0A0L0DGS6"/>
<evidence type="ECO:0000313" key="3">
    <source>
        <dbReference type="Proteomes" id="UP000054408"/>
    </source>
</evidence>
<feature type="region of interest" description="Disordered" evidence="1">
    <location>
        <begin position="97"/>
        <end position="118"/>
    </location>
</feature>
<keyword evidence="3" id="KW-1185">Reference proteome</keyword>
<dbReference type="Proteomes" id="UP000054408">
    <property type="component" value="Unassembled WGS sequence"/>
</dbReference>
<feature type="region of interest" description="Disordered" evidence="1">
    <location>
        <begin position="144"/>
        <end position="167"/>
    </location>
</feature>
<evidence type="ECO:0000313" key="2">
    <source>
        <dbReference type="EMBL" id="KNC50533.1"/>
    </source>
</evidence>
<organism evidence="2 3">
    <name type="scientific">Thecamonas trahens ATCC 50062</name>
    <dbReference type="NCBI Taxonomy" id="461836"/>
    <lineage>
        <taxon>Eukaryota</taxon>
        <taxon>Apusozoa</taxon>
        <taxon>Apusomonadida</taxon>
        <taxon>Apusomonadidae</taxon>
        <taxon>Thecamonas</taxon>
    </lineage>
</organism>